<keyword evidence="3" id="KW-0378">Hydrolase</keyword>
<proteinExistence type="predicted"/>
<reference evidence="5 6" key="3">
    <citation type="journal article" date="2008" name="FEMS Microbiol. Ecol.">
        <title>Identification and characterization of genes underlying chitinolysis in Collimonas fungivorans Ter331.</title>
        <authorList>
            <person name="Fritsche K."/>
            <person name="de Boer W."/>
            <person name="Gerards S."/>
            <person name="van den Berg M."/>
            <person name="van Veen J.A."/>
            <person name="Leveau J.H."/>
        </authorList>
    </citation>
    <scope>NUCLEOTIDE SEQUENCE [LARGE SCALE GENOMIC DNA]</scope>
    <source>
        <strain evidence="5 6">Ter331</strain>
    </source>
</reference>
<dbReference type="KEGG" id="cfu:CFU_3366"/>
<organism evidence="5 6">
    <name type="scientific">Collimonas fungivorans (strain Ter331)</name>
    <dbReference type="NCBI Taxonomy" id="1005048"/>
    <lineage>
        <taxon>Bacteria</taxon>
        <taxon>Pseudomonadati</taxon>
        <taxon>Pseudomonadota</taxon>
        <taxon>Betaproteobacteria</taxon>
        <taxon>Burkholderiales</taxon>
        <taxon>Oxalobacteraceae</taxon>
        <taxon>Collimonas</taxon>
    </lineage>
</organism>
<name>G0AAH6_COLFT</name>
<gene>
    <name evidence="5" type="ordered locus">CFU_3366</name>
</gene>
<dbReference type="EMBL" id="CP002745">
    <property type="protein sequence ID" value="AEK63190.1"/>
    <property type="molecule type" value="Genomic_DNA"/>
</dbReference>
<keyword evidence="1" id="KW-1188">Viral release from host cell</keyword>
<evidence type="ECO:0000259" key="4">
    <source>
        <dbReference type="Pfam" id="PF04586"/>
    </source>
</evidence>
<reference evidence="6" key="6">
    <citation type="submission" date="2011-05" db="EMBL/GenBank/DDBJ databases">
        <title>Complete sequence of Collimonas fungivorans Ter331.</title>
        <authorList>
            <person name="Leveau J.H."/>
        </authorList>
    </citation>
    <scope>NUCLEOTIDE SEQUENCE [LARGE SCALE GENOMIC DNA]</scope>
    <source>
        <strain evidence="6">Ter331</strain>
    </source>
</reference>
<reference evidence="5 6" key="5">
    <citation type="journal article" date="2011" name="ISME J.">
        <title>Dual transcriptional profiling of a bacterial/fungal confrontation: Collimonas fungivorans versus Aspergillus niger.</title>
        <authorList>
            <person name="Mela F."/>
            <person name="Fritsche K."/>
            <person name="de Boer W."/>
            <person name="van Veen J.A."/>
            <person name="de Graaff L.H."/>
            <person name="van den Berg M."/>
            <person name="Leveau J.H."/>
        </authorList>
    </citation>
    <scope>NUCLEOTIDE SEQUENCE [LARGE SCALE GENOMIC DNA]</scope>
    <source>
        <strain evidence="5 6">Ter331</strain>
    </source>
</reference>
<reference evidence="5 6" key="1">
    <citation type="journal article" date="2004" name="Environ. Microbiol.">
        <title>Phylogeny-function analysis of (meta)genomic libraries: screening for expression of ribosomal RNA genes by large-insert library fluorescent in situ hybridization (LIL-FISH).</title>
        <authorList>
            <person name="Leveau J.H."/>
            <person name="Gerards S."/>
            <person name="de Boer W."/>
            <person name="van Veen J.A."/>
        </authorList>
    </citation>
    <scope>NUCLEOTIDE SEQUENCE [LARGE SCALE GENOMIC DNA]</scope>
    <source>
        <strain evidence="5 6">Ter331</strain>
    </source>
</reference>
<dbReference type="NCBIfam" id="TIGR01543">
    <property type="entry name" value="proheadase_HK97"/>
    <property type="match status" value="1"/>
</dbReference>
<evidence type="ECO:0000313" key="6">
    <source>
        <dbReference type="Proteomes" id="UP000008392"/>
    </source>
</evidence>
<accession>G0AAH6</accession>
<evidence type="ECO:0000256" key="3">
    <source>
        <dbReference type="ARBA" id="ARBA00022801"/>
    </source>
</evidence>
<dbReference type="STRING" id="1005048.CFU_3366"/>
<dbReference type="Pfam" id="PF04586">
    <property type="entry name" value="Peptidase_S78"/>
    <property type="match status" value="1"/>
</dbReference>
<evidence type="ECO:0000313" key="5">
    <source>
        <dbReference type="EMBL" id="AEK63190.1"/>
    </source>
</evidence>
<keyword evidence="2 5" id="KW-0645">Protease</keyword>
<dbReference type="AlphaFoldDB" id="G0AAH6"/>
<dbReference type="eggNOG" id="COG3740">
    <property type="taxonomic scope" value="Bacteria"/>
</dbReference>
<feature type="domain" description="Prohead serine protease" evidence="4">
    <location>
        <begin position="21"/>
        <end position="171"/>
    </location>
</feature>
<dbReference type="InterPro" id="IPR006433">
    <property type="entry name" value="Prohead_protease"/>
</dbReference>
<evidence type="ECO:0000256" key="1">
    <source>
        <dbReference type="ARBA" id="ARBA00022612"/>
    </source>
</evidence>
<dbReference type="MEROPS" id="S78.001"/>
<sequence>MEQFQMEVAMLLQKTLKLNDVELKMDGETGKFTGYASVFGGVDSYGDTIVKGAFESTLRANGKPLMYLEHSWQSPFSNGAGLLPIGKFDRVSEDDHGLLVSGELTPGMSISADVRAAMLHGTIDGLSIGGYVKKGDYDEIENGRVIRKWTRLVEVSVTAMPADNVARISSVKSGGMDAAIAEVETVRDLEYLLRDAGGFSKGAAMALVARVKTLFHSGDPGEQGDTKQMKAILEKISRIAA</sequence>
<dbReference type="InterPro" id="IPR054613">
    <property type="entry name" value="Peptidase_S78_dom"/>
</dbReference>
<keyword evidence="6" id="KW-1185">Reference proteome</keyword>
<dbReference type="Proteomes" id="UP000008392">
    <property type="component" value="Chromosome"/>
</dbReference>
<dbReference type="HOGENOM" id="CLU_073043_1_0_4"/>
<protein>
    <submittedName>
        <fullName evidence="5">Head maturation protease</fullName>
    </submittedName>
</protein>
<reference evidence="5 6" key="2">
    <citation type="journal article" date="2006" name="J. Microbiol. Methods">
        <title>Genomic flank-sequencing of plasposon insertion sites for rapid identification of functional genes.</title>
        <authorList>
            <person name="Leveau J.H."/>
            <person name="Gerards S."/>
            <person name="Fritsche K."/>
            <person name="Zondag G."/>
            <person name="van Veen J.A."/>
        </authorList>
    </citation>
    <scope>NUCLEOTIDE SEQUENCE [LARGE SCALE GENOMIC DNA]</scope>
    <source>
        <strain evidence="5 6">Ter331</strain>
    </source>
</reference>
<dbReference type="GO" id="GO:0006508">
    <property type="term" value="P:proteolysis"/>
    <property type="evidence" value="ECO:0007669"/>
    <property type="project" value="UniProtKB-KW"/>
</dbReference>
<reference evidence="5 6" key="4">
    <citation type="journal article" date="2010" name="Environ. Microbiol.">
        <title>The bacterial genus Collimonas: mycophagy, weathering and other adaptive solutions to life in oligotrophic soil environments.</title>
        <authorList>
            <person name="Leveau J.H."/>
            <person name="Uroz S."/>
            <person name="de Boer W."/>
        </authorList>
    </citation>
    <scope>NUCLEOTIDE SEQUENCE [LARGE SCALE GENOMIC DNA]</scope>
    <source>
        <strain evidence="5 6">Ter331</strain>
    </source>
</reference>
<dbReference type="GO" id="GO:0008233">
    <property type="term" value="F:peptidase activity"/>
    <property type="evidence" value="ECO:0007669"/>
    <property type="project" value="UniProtKB-KW"/>
</dbReference>
<evidence type="ECO:0000256" key="2">
    <source>
        <dbReference type="ARBA" id="ARBA00022670"/>
    </source>
</evidence>